<organism evidence="2 3">
    <name type="scientific">Longimicrobium terrae</name>
    <dbReference type="NCBI Taxonomy" id="1639882"/>
    <lineage>
        <taxon>Bacteria</taxon>
        <taxon>Pseudomonadati</taxon>
        <taxon>Gemmatimonadota</taxon>
        <taxon>Longimicrobiia</taxon>
        <taxon>Longimicrobiales</taxon>
        <taxon>Longimicrobiaceae</taxon>
        <taxon>Longimicrobium</taxon>
    </lineage>
</organism>
<evidence type="ECO:0000256" key="1">
    <source>
        <dbReference type="SAM" id="Phobius"/>
    </source>
</evidence>
<comment type="caution">
    <text evidence="2">The sequence shown here is derived from an EMBL/GenBank/DDBJ whole genome shotgun (WGS) entry which is preliminary data.</text>
</comment>
<dbReference type="EMBL" id="JACHIA010000049">
    <property type="protein sequence ID" value="MBB6074110.1"/>
    <property type="molecule type" value="Genomic_DNA"/>
</dbReference>
<proteinExistence type="predicted"/>
<dbReference type="RefSeq" id="WP_170039257.1">
    <property type="nucleotide sequence ID" value="NZ_JABDTL010000002.1"/>
</dbReference>
<evidence type="ECO:0000313" key="2">
    <source>
        <dbReference type="EMBL" id="MBB6074110.1"/>
    </source>
</evidence>
<sequence>MSSVSAPARTTAGASWAAALPLLCAVHCLAAPLLAVIAPALSLPEFAEHAVQAGSVILAAAMAYSGIRAHGDRRVLLPMALGAAMWIAADPLAWSGASLVAGHVAGGLLLAAGMMWNGHLRHQTACGACACPAHSHD</sequence>
<reference evidence="2 3" key="1">
    <citation type="submission" date="2020-08" db="EMBL/GenBank/DDBJ databases">
        <title>Genomic Encyclopedia of Type Strains, Phase IV (KMG-IV): sequencing the most valuable type-strain genomes for metagenomic binning, comparative biology and taxonomic classification.</title>
        <authorList>
            <person name="Goeker M."/>
        </authorList>
    </citation>
    <scope>NUCLEOTIDE SEQUENCE [LARGE SCALE GENOMIC DNA]</scope>
    <source>
        <strain evidence="2 3">DSM 29007</strain>
    </source>
</reference>
<dbReference type="GO" id="GO:0016020">
    <property type="term" value="C:membrane"/>
    <property type="evidence" value="ECO:0007669"/>
    <property type="project" value="InterPro"/>
</dbReference>
<keyword evidence="1" id="KW-0472">Membrane</keyword>
<dbReference type="Pfam" id="PF03203">
    <property type="entry name" value="MerC"/>
    <property type="match status" value="1"/>
</dbReference>
<accession>A0A841H7K1</accession>
<dbReference type="AlphaFoldDB" id="A0A841H7K1"/>
<feature type="transmembrane region" description="Helical" evidence="1">
    <location>
        <begin position="100"/>
        <end position="116"/>
    </location>
</feature>
<dbReference type="InterPro" id="IPR004891">
    <property type="entry name" value="Mercury-R_MerC"/>
</dbReference>
<keyword evidence="1" id="KW-1133">Transmembrane helix</keyword>
<evidence type="ECO:0008006" key="4">
    <source>
        <dbReference type="Google" id="ProtNLM"/>
    </source>
</evidence>
<evidence type="ECO:0000313" key="3">
    <source>
        <dbReference type="Proteomes" id="UP000582837"/>
    </source>
</evidence>
<feature type="transmembrane region" description="Helical" evidence="1">
    <location>
        <begin position="46"/>
        <end position="64"/>
    </location>
</feature>
<protein>
    <recommendedName>
        <fullName evidence="4">MerC domain-containing protein</fullName>
    </recommendedName>
</protein>
<keyword evidence="1" id="KW-0812">Transmembrane</keyword>
<name>A0A841H7K1_9BACT</name>
<dbReference type="Proteomes" id="UP000582837">
    <property type="component" value="Unassembled WGS sequence"/>
</dbReference>
<keyword evidence="3" id="KW-1185">Reference proteome</keyword>
<dbReference type="GO" id="GO:0015097">
    <property type="term" value="F:mercury ion transmembrane transporter activity"/>
    <property type="evidence" value="ECO:0007669"/>
    <property type="project" value="InterPro"/>
</dbReference>
<gene>
    <name evidence="2" type="ORF">HNQ61_005792</name>
</gene>